<organism evidence="8 10">
    <name type="scientific">Legionella cherrii</name>
    <dbReference type="NCBI Taxonomy" id="28084"/>
    <lineage>
        <taxon>Bacteria</taxon>
        <taxon>Pseudomonadati</taxon>
        <taxon>Pseudomonadota</taxon>
        <taxon>Gammaproteobacteria</taxon>
        <taxon>Legionellales</taxon>
        <taxon>Legionellaceae</taxon>
        <taxon>Legionella</taxon>
    </lineage>
</organism>
<evidence type="ECO:0000256" key="1">
    <source>
        <dbReference type="ARBA" id="ARBA00004651"/>
    </source>
</evidence>
<evidence type="ECO:0000313" key="11">
    <source>
        <dbReference type="Proteomes" id="UP000277577"/>
    </source>
</evidence>
<dbReference type="Pfam" id="PF00892">
    <property type="entry name" value="EamA"/>
    <property type="match status" value="2"/>
</dbReference>
<feature type="domain" description="EamA" evidence="7">
    <location>
        <begin position="164"/>
        <end position="295"/>
    </location>
</feature>
<evidence type="ECO:0000259" key="7">
    <source>
        <dbReference type="Pfam" id="PF00892"/>
    </source>
</evidence>
<evidence type="ECO:0000313" key="9">
    <source>
        <dbReference type="EMBL" id="VEB35699.1"/>
    </source>
</evidence>
<dbReference type="GO" id="GO:0005886">
    <property type="term" value="C:plasma membrane"/>
    <property type="evidence" value="ECO:0007669"/>
    <property type="project" value="UniProtKB-SubCell"/>
</dbReference>
<keyword evidence="11" id="KW-1185">Reference proteome</keyword>
<reference evidence="8 10" key="1">
    <citation type="submission" date="2015-11" db="EMBL/GenBank/DDBJ databases">
        <title>Genomic analysis of 38 Legionella species identifies large and diverse effector repertoires.</title>
        <authorList>
            <person name="Burstein D."/>
            <person name="Amaro F."/>
            <person name="Zusman T."/>
            <person name="Lifshitz Z."/>
            <person name="Cohen O."/>
            <person name="Gilbert J.A."/>
            <person name="Pupko T."/>
            <person name="Shuman H.A."/>
            <person name="Segal G."/>
        </authorList>
    </citation>
    <scope>NUCLEOTIDE SEQUENCE [LARGE SCALE GENOMIC DNA]</scope>
    <source>
        <strain evidence="8 10">ORW</strain>
    </source>
</reference>
<feature type="transmembrane region" description="Helical" evidence="6">
    <location>
        <begin position="106"/>
        <end position="127"/>
    </location>
</feature>
<dbReference type="EMBL" id="LNXW01000013">
    <property type="protein sequence ID" value="KTC78829.1"/>
    <property type="molecule type" value="Genomic_DNA"/>
</dbReference>
<dbReference type="InterPro" id="IPR037185">
    <property type="entry name" value="EmrE-like"/>
</dbReference>
<evidence type="ECO:0000313" key="10">
    <source>
        <dbReference type="Proteomes" id="UP000054921"/>
    </source>
</evidence>
<dbReference type="EMBL" id="LR134173">
    <property type="protein sequence ID" value="VEB35699.1"/>
    <property type="molecule type" value="Genomic_DNA"/>
</dbReference>
<name>A0A0W0S709_9GAMM</name>
<feature type="transmembrane region" description="Helical" evidence="6">
    <location>
        <begin position="194"/>
        <end position="217"/>
    </location>
</feature>
<accession>A0A0W0S709</accession>
<feature type="domain" description="EamA" evidence="7">
    <location>
        <begin position="10"/>
        <end position="150"/>
    </location>
</feature>
<evidence type="ECO:0000256" key="2">
    <source>
        <dbReference type="ARBA" id="ARBA00022475"/>
    </source>
</evidence>
<dbReference type="SUPFAM" id="SSF103481">
    <property type="entry name" value="Multidrug resistance efflux transporter EmrE"/>
    <property type="match status" value="2"/>
</dbReference>
<reference evidence="9 11" key="2">
    <citation type="submission" date="2018-12" db="EMBL/GenBank/DDBJ databases">
        <authorList>
            <consortium name="Pathogen Informatics"/>
        </authorList>
    </citation>
    <scope>NUCLEOTIDE SEQUENCE [LARGE SCALE GENOMIC DNA]</scope>
    <source>
        <strain evidence="9 11">NCTC11976</strain>
    </source>
</reference>
<dbReference type="PANTHER" id="PTHR32322:SF18">
    <property type="entry name" value="S-ADENOSYLMETHIONINE_S-ADENOSYLHOMOCYSTEINE TRANSPORTER"/>
    <property type="match status" value="1"/>
</dbReference>
<feature type="transmembrane region" description="Helical" evidence="6">
    <location>
        <begin position="12"/>
        <end position="32"/>
    </location>
</feature>
<keyword evidence="3 6" id="KW-0812">Transmembrane</keyword>
<dbReference type="Proteomes" id="UP000054921">
    <property type="component" value="Unassembled WGS sequence"/>
</dbReference>
<dbReference type="STRING" id="28084.Lche_0849"/>
<comment type="subcellular location">
    <subcellularLocation>
        <location evidence="1">Cell membrane</location>
        <topology evidence="1">Multi-pass membrane protein</topology>
    </subcellularLocation>
</comment>
<gene>
    <name evidence="8" type="ORF">Lche_0849</name>
    <name evidence="9" type="ORF">NCTC11976_01490</name>
</gene>
<feature type="transmembrane region" description="Helical" evidence="6">
    <location>
        <begin position="223"/>
        <end position="243"/>
    </location>
</feature>
<dbReference type="InterPro" id="IPR050638">
    <property type="entry name" value="AA-Vitamin_Transporters"/>
</dbReference>
<keyword evidence="4 6" id="KW-1133">Transmembrane helix</keyword>
<evidence type="ECO:0000256" key="6">
    <source>
        <dbReference type="SAM" id="Phobius"/>
    </source>
</evidence>
<feature type="transmembrane region" description="Helical" evidence="6">
    <location>
        <begin position="78"/>
        <end position="100"/>
    </location>
</feature>
<evidence type="ECO:0000256" key="4">
    <source>
        <dbReference type="ARBA" id="ARBA00022989"/>
    </source>
</evidence>
<dbReference type="AlphaFoldDB" id="A0A0W0S709"/>
<dbReference type="PANTHER" id="PTHR32322">
    <property type="entry name" value="INNER MEMBRANE TRANSPORTER"/>
    <property type="match status" value="1"/>
</dbReference>
<dbReference type="InterPro" id="IPR000620">
    <property type="entry name" value="EamA_dom"/>
</dbReference>
<proteinExistence type="predicted"/>
<dbReference type="OrthoDB" id="5291325at2"/>
<dbReference type="PATRIC" id="fig|28084.5.peg.918"/>
<feature type="transmembrane region" description="Helical" evidence="6">
    <location>
        <begin position="38"/>
        <end position="58"/>
    </location>
</feature>
<keyword evidence="5 6" id="KW-0472">Membrane</keyword>
<sequence length="299" mass="32781">MQKSNVYLQGMFFLILAQIMVGVNIVFSKYLLSSIPVLFILALRFTLAAIILLPLHWFTPAKNKPLSYYFSQLKRRDWFFIGAQAVSAGVLFNFLILWGLNYTDANVAGIITSALPAIIALMSWIILGEKISGTKAICVGFATLGLIVIACDKLVGLHVSHSFKGDALVLISLLPEATYYILSKMHANSLPVFLISSLLNAINAILLLICLGFNSWGGLTIQFLDWMILIILGLSSGLFYVFWNFGCQKVDGVMASLSTAVMPLATVLIAWVLLGERLTFGQAIGMGMVILSITVYAKR</sequence>
<keyword evidence="2" id="KW-1003">Cell membrane</keyword>
<feature type="transmembrane region" description="Helical" evidence="6">
    <location>
        <begin position="280"/>
        <end position="297"/>
    </location>
</feature>
<feature type="transmembrane region" description="Helical" evidence="6">
    <location>
        <begin position="255"/>
        <end position="274"/>
    </location>
</feature>
<evidence type="ECO:0000313" key="8">
    <source>
        <dbReference type="EMBL" id="KTC78829.1"/>
    </source>
</evidence>
<protein>
    <submittedName>
        <fullName evidence="8">Transmembrane protein</fullName>
    </submittedName>
</protein>
<evidence type="ECO:0000256" key="3">
    <source>
        <dbReference type="ARBA" id="ARBA00022692"/>
    </source>
</evidence>
<dbReference type="RefSeq" id="WP_028382359.1">
    <property type="nucleotide sequence ID" value="NZ_CAAAIT010000002.1"/>
</dbReference>
<evidence type="ECO:0000256" key="5">
    <source>
        <dbReference type="ARBA" id="ARBA00023136"/>
    </source>
</evidence>
<dbReference type="Proteomes" id="UP000277577">
    <property type="component" value="Chromosome"/>
</dbReference>
<dbReference type="Gene3D" id="1.10.3730.20">
    <property type="match status" value="1"/>
</dbReference>